<gene>
    <name evidence="2" type="ORF">SAMCFNEI73_pC2025</name>
</gene>
<reference evidence="2 3" key="1">
    <citation type="submission" date="2015-10" db="EMBL/GenBank/DDBJ databases">
        <title>Genomic differences between typical nodule nitrogen-fixing rhizobial strains and those coming from bean seeds.</title>
        <authorList>
            <person name="Peralta H."/>
            <person name="Aguilar-Vera A."/>
            <person name="Diaz R."/>
            <person name="Mora Y."/>
            <person name="Martinez-Batallar G."/>
            <person name="Salazar E."/>
            <person name="Vargas-Lagunas C."/>
            <person name="Encarnacion S."/>
            <person name="Girard L."/>
            <person name="Mora J."/>
        </authorList>
    </citation>
    <scope>NUCLEOTIDE SEQUENCE [LARGE SCALE GENOMIC DNA]</scope>
    <source>
        <strain evidence="2 3">CFNEI 73</strain>
        <plasmid evidence="2 3">C</plasmid>
    </source>
</reference>
<protein>
    <submittedName>
        <fullName evidence="2">Uncharacterized protein</fullName>
    </submittedName>
</protein>
<sequence length="49" mass="5144">MRTDGVSPAADSSAASRNGKDRRQGAGRRKERSSCVLFRASPPVIGVNA</sequence>
<keyword evidence="3" id="KW-1185">Reference proteome</keyword>
<evidence type="ECO:0000313" key="3">
    <source>
        <dbReference type="Proteomes" id="UP000182306"/>
    </source>
</evidence>
<evidence type="ECO:0000313" key="2">
    <source>
        <dbReference type="EMBL" id="APG95723.1"/>
    </source>
</evidence>
<proteinExistence type="predicted"/>
<organism evidence="2 3">
    <name type="scientific">Sinorhizobium americanum</name>
    <dbReference type="NCBI Taxonomy" id="194963"/>
    <lineage>
        <taxon>Bacteria</taxon>
        <taxon>Pseudomonadati</taxon>
        <taxon>Pseudomonadota</taxon>
        <taxon>Alphaproteobacteria</taxon>
        <taxon>Hyphomicrobiales</taxon>
        <taxon>Rhizobiaceae</taxon>
        <taxon>Sinorhizobium/Ensifer group</taxon>
        <taxon>Sinorhizobium</taxon>
    </lineage>
</organism>
<dbReference type="AlphaFoldDB" id="A0A1L3M0B5"/>
<keyword evidence="2" id="KW-0614">Plasmid</keyword>
<accession>A0A1L3M0B5</accession>
<dbReference type="KEGG" id="same:SAMCFNEI73_pC2025"/>
<feature type="region of interest" description="Disordered" evidence="1">
    <location>
        <begin position="1"/>
        <end position="49"/>
    </location>
</feature>
<evidence type="ECO:0000256" key="1">
    <source>
        <dbReference type="SAM" id="MobiDB-lite"/>
    </source>
</evidence>
<dbReference type="Proteomes" id="UP000182306">
    <property type="component" value="Plasmid C"/>
</dbReference>
<dbReference type="EMBL" id="CP013110">
    <property type="protein sequence ID" value="APG95723.1"/>
    <property type="molecule type" value="Genomic_DNA"/>
</dbReference>
<name>A0A1L3M0B5_9HYPH</name>
<geneLocation type="plasmid" evidence="2 3">
    <name>C</name>
</geneLocation>